<dbReference type="SMART" id="SM00320">
    <property type="entry name" value="WD40"/>
    <property type="match status" value="1"/>
</dbReference>
<reference evidence="4 5" key="1">
    <citation type="journal article" date="2013" name="Curr. Biol.">
        <title>The Genome of the Foraminiferan Reticulomyxa filosa.</title>
        <authorList>
            <person name="Glockner G."/>
            <person name="Hulsmann N."/>
            <person name="Schleicher M."/>
            <person name="Noegel A.A."/>
            <person name="Eichinger L."/>
            <person name="Gallinger C."/>
            <person name="Pawlowski J."/>
            <person name="Sierra R."/>
            <person name="Euteneuer U."/>
            <person name="Pillet L."/>
            <person name="Moustafa A."/>
            <person name="Platzer M."/>
            <person name="Groth M."/>
            <person name="Szafranski K."/>
            <person name="Schliwa M."/>
        </authorList>
    </citation>
    <scope>NUCLEOTIDE SEQUENCE [LARGE SCALE GENOMIC DNA]</scope>
</reference>
<dbReference type="Gene3D" id="2.130.10.10">
    <property type="entry name" value="YVTN repeat-like/Quinoprotein amine dehydrogenase"/>
    <property type="match status" value="2"/>
</dbReference>
<dbReference type="PANTHER" id="PTHR22847:SF637">
    <property type="entry name" value="WD REPEAT DOMAIN 5B"/>
    <property type="match status" value="1"/>
</dbReference>
<evidence type="ECO:0000256" key="1">
    <source>
        <dbReference type="ARBA" id="ARBA00022574"/>
    </source>
</evidence>
<organism evidence="4 5">
    <name type="scientific">Reticulomyxa filosa</name>
    <dbReference type="NCBI Taxonomy" id="46433"/>
    <lineage>
        <taxon>Eukaryota</taxon>
        <taxon>Sar</taxon>
        <taxon>Rhizaria</taxon>
        <taxon>Retaria</taxon>
        <taxon>Foraminifera</taxon>
        <taxon>Monothalamids</taxon>
        <taxon>Reticulomyxidae</taxon>
        <taxon>Reticulomyxa</taxon>
    </lineage>
</organism>
<comment type="caution">
    <text evidence="4">The sequence shown here is derived from an EMBL/GenBank/DDBJ whole genome shotgun (WGS) entry which is preliminary data.</text>
</comment>
<proteinExistence type="predicted"/>
<protein>
    <submittedName>
        <fullName evidence="4">WD-40 repeat protein</fullName>
    </submittedName>
</protein>
<keyword evidence="5" id="KW-1185">Reference proteome</keyword>
<dbReference type="PROSITE" id="PS50082">
    <property type="entry name" value="WD_REPEATS_2"/>
    <property type="match status" value="1"/>
</dbReference>
<dbReference type="InterPro" id="IPR036322">
    <property type="entry name" value="WD40_repeat_dom_sf"/>
</dbReference>
<accession>X6PDM3</accession>
<evidence type="ECO:0000313" key="4">
    <source>
        <dbReference type="EMBL" id="ETO36600.1"/>
    </source>
</evidence>
<gene>
    <name evidence="4" type="ORF">RFI_00462</name>
</gene>
<keyword evidence="2" id="KW-0677">Repeat</keyword>
<dbReference type="PROSITE" id="PS00678">
    <property type="entry name" value="WD_REPEATS_1"/>
    <property type="match status" value="1"/>
</dbReference>
<feature type="repeat" description="WD" evidence="3">
    <location>
        <begin position="57"/>
        <end position="106"/>
    </location>
</feature>
<dbReference type="PANTHER" id="PTHR22847">
    <property type="entry name" value="WD40 REPEAT PROTEIN"/>
    <property type="match status" value="1"/>
</dbReference>
<evidence type="ECO:0000313" key="5">
    <source>
        <dbReference type="Proteomes" id="UP000023152"/>
    </source>
</evidence>
<name>X6PDM3_RETFI</name>
<sequence length="172" mass="20067">MDIQFVLDHIIRIWGIETTKQFNVFKGHKHWIVSIKHGSNELLNTVLSGSFDKSVLFNGHKKGVWSVEYSPFVIKNSICNSNVICSGAYDNTIRFWDIRSNKNELCMIKGDDGIPCLRFIVLKKKRRQRMSTIGICVMVHGKVTFVFGDNYFFVEQKMKVFLFENLIKRKLR</sequence>
<evidence type="ECO:0000256" key="2">
    <source>
        <dbReference type="ARBA" id="ARBA00022737"/>
    </source>
</evidence>
<dbReference type="PROSITE" id="PS50294">
    <property type="entry name" value="WD_REPEATS_REGION"/>
    <property type="match status" value="1"/>
</dbReference>
<dbReference type="InterPro" id="IPR015943">
    <property type="entry name" value="WD40/YVTN_repeat-like_dom_sf"/>
</dbReference>
<dbReference type="SUPFAM" id="SSF50978">
    <property type="entry name" value="WD40 repeat-like"/>
    <property type="match status" value="1"/>
</dbReference>
<dbReference type="Proteomes" id="UP000023152">
    <property type="component" value="Unassembled WGS sequence"/>
</dbReference>
<dbReference type="Pfam" id="PF00400">
    <property type="entry name" value="WD40"/>
    <property type="match status" value="2"/>
</dbReference>
<dbReference type="GO" id="GO:1990234">
    <property type="term" value="C:transferase complex"/>
    <property type="evidence" value="ECO:0007669"/>
    <property type="project" value="UniProtKB-ARBA"/>
</dbReference>
<dbReference type="InterPro" id="IPR001680">
    <property type="entry name" value="WD40_rpt"/>
</dbReference>
<keyword evidence="1 3" id="KW-0853">WD repeat</keyword>
<dbReference type="AlphaFoldDB" id="X6PDM3"/>
<dbReference type="EMBL" id="ASPP01000487">
    <property type="protein sequence ID" value="ETO36600.1"/>
    <property type="molecule type" value="Genomic_DNA"/>
</dbReference>
<evidence type="ECO:0000256" key="3">
    <source>
        <dbReference type="PROSITE-ProRule" id="PRU00221"/>
    </source>
</evidence>
<dbReference type="InterPro" id="IPR019775">
    <property type="entry name" value="WD40_repeat_CS"/>
</dbReference>